<gene>
    <name evidence="2" type="ORF">LACBIDRAFT_300111</name>
</gene>
<evidence type="ECO:0000313" key="2">
    <source>
        <dbReference type="EMBL" id="EDR06438.1"/>
    </source>
</evidence>
<dbReference type="PANTHER" id="PTHR47667:SF1">
    <property type="entry name" value="REGULATOR OF TY1 TRANSPOSITION PROTEIN 107"/>
    <property type="match status" value="1"/>
</dbReference>
<name>B0DG19_LACBS</name>
<dbReference type="AlphaFoldDB" id="B0DG19"/>
<dbReference type="SUPFAM" id="SSF52113">
    <property type="entry name" value="BRCT domain"/>
    <property type="match status" value="1"/>
</dbReference>
<sequence length="126" mass="13762">MYVAPLPVIYLSQYMDGDANDFTGNHGNELSRRSPGVPQELITAMGAGFTPSMMGKNTVLIAAFLSGTKARKTLSWSIPVVNHTWLEDCFVQWRNLTVGVEKYIVVPPGVDFGTLLGVWDGGSKKK</sequence>
<accession>B0DG19</accession>
<dbReference type="Gene3D" id="3.40.50.10190">
    <property type="entry name" value="BRCT domain"/>
    <property type="match status" value="1"/>
</dbReference>
<evidence type="ECO:0000259" key="1">
    <source>
        <dbReference type="PROSITE" id="PS50172"/>
    </source>
</evidence>
<dbReference type="InParanoid" id="B0DG19"/>
<dbReference type="PROSITE" id="PS50172">
    <property type="entry name" value="BRCT"/>
    <property type="match status" value="1"/>
</dbReference>
<evidence type="ECO:0000313" key="3">
    <source>
        <dbReference type="Proteomes" id="UP000001194"/>
    </source>
</evidence>
<dbReference type="PANTHER" id="PTHR47667">
    <property type="entry name" value="REGULATOR OF TY1 TRANSPOSITION PROTEIN 107"/>
    <property type="match status" value="1"/>
</dbReference>
<protein>
    <submittedName>
        <fullName evidence="2">Predicted protein</fullName>
    </submittedName>
</protein>
<reference evidence="2 3" key="1">
    <citation type="journal article" date="2008" name="Nature">
        <title>The genome of Laccaria bicolor provides insights into mycorrhizal symbiosis.</title>
        <authorList>
            <person name="Martin F."/>
            <person name="Aerts A."/>
            <person name="Ahren D."/>
            <person name="Brun A."/>
            <person name="Danchin E.G.J."/>
            <person name="Duchaussoy F."/>
            <person name="Gibon J."/>
            <person name="Kohler A."/>
            <person name="Lindquist E."/>
            <person name="Pereda V."/>
            <person name="Salamov A."/>
            <person name="Shapiro H.J."/>
            <person name="Wuyts J."/>
            <person name="Blaudez D."/>
            <person name="Buee M."/>
            <person name="Brokstein P."/>
            <person name="Canbaeck B."/>
            <person name="Cohen D."/>
            <person name="Courty P.E."/>
            <person name="Coutinho P.M."/>
            <person name="Delaruelle C."/>
            <person name="Detter J.C."/>
            <person name="Deveau A."/>
            <person name="DiFazio S."/>
            <person name="Duplessis S."/>
            <person name="Fraissinet-Tachet L."/>
            <person name="Lucic E."/>
            <person name="Frey-Klett P."/>
            <person name="Fourrey C."/>
            <person name="Feussner I."/>
            <person name="Gay G."/>
            <person name="Grimwood J."/>
            <person name="Hoegger P.J."/>
            <person name="Jain P."/>
            <person name="Kilaru S."/>
            <person name="Labbe J."/>
            <person name="Lin Y.C."/>
            <person name="Legue V."/>
            <person name="Le Tacon F."/>
            <person name="Marmeisse R."/>
            <person name="Melayah D."/>
            <person name="Montanini B."/>
            <person name="Muratet M."/>
            <person name="Nehls U."/>
            <person name="Niculita-Hirzel H."/>
            <person name="Oudot-Le Secq M.P."/>
            <person name="Peter M."/>
            <person name="Quesneville H."/>
            <person name="Rajashekar B."/>
            <person name="Reich M."/>
            <person name="Rouhier N."/>
            <person name="Schmutz J."/>
            <person name="Yin T."/>
            <person name="Chalot M."/>
            <person name="Henrissat B."/>
            <person name="Kuees U."/>
            <person name="Lucas S."/>
            <person name="Van de Peer Y."/>
            <person name="Podila G.K."/>
            <person name="Polle A."/>
            <person name="Pukkila P.J."/>
            <person name="Richardson P.M."/>
            <person name="Rouze P."/>
            <person name="Sanders I.R."/>
            <person name="Stajich J.E."/>
            <person name="Tunlid A."/>
            <person name="Tuskan G."/>
            <person name="Grigoriev I.V."/>
        </authorList>
    </citation>
    <scope>NUCLEOTIDE SEQUENCE [LARGE SCALE GENOMIC DNA]</scope>
    <source>
        <strain evidence="3">S238N-H82 / ATCC MYA-4686</strain>
    </source>
</reference>
<dbReference type="KEGG" id="lbc:LACBIDRAFT_300111"/>
<keyword evidence="3" id="KW-1185">Reference proteome</keyword>
<dbReference type="Pfam" id="PF12738">
    <property type="entry name" value="PTCB-BRCT"/>
    <property type="match status" value="1"/>
</dbReference>
<dbReference type="InterPro" id="IPR053036">
    <property type="entry name" value="CellCycle_DNARepair_Reg"/>
</dbReference>
<dbReference type="HOGENOM" id="CLU_1981954_0_0_1"/>
<dbReference type="Proteomes" id="UP000001194">
    <property type="component" value="Unassembled WGS sequence"/>
</dbReference>
<dbReference type="RefSeq" id="XP_001882810.1">
    <property type="nucleotide sequence ID" value="XM_001882775.1"/>
</dbReference>
<dbReference type="InterPro" id="IPR036420">
    <property type="entry name" value="BRCT_dom_sf"/>
</dbReference>
<dbReference type="EMBL" id="DS547108">
    <property type="protein sequence ID" value="EDR06438.1"/>
    <property type="molecule type" value="Genomic_DNA"/>
</dbReference>
<dbReference type="STRING" id="486041.B0DG19"/>
<dbReference type="GO" id="GO:0005634">
    <property type="term" value="C:nucleus"/>
    <property type="evidence" value="ECO:0007669"/>
    <property type="project" value="TreeGrafter"/>
</dbReference>
<dbReference type="GO" id="GO:1990683">
    <property type="term" value="P:DNA double-strand break attachment to nuclear envelope"/>
    <property type="evidence" value="ECO:0007669"/>
    <property type="project" value="TreeGrafter"/>
</dbReference>
<feature type="domain" description="BRCT" evidence="1">
    <location>
        <begin position="39"/>
        <end position="90"/>
    </location>
</feature>
<dbReference type="InterPro" id="IPR001357">
    <property type="entry name" value="BRCT_dom"/>
</dbReference>
<proteinExistence type="predicted"/>
<dbReference type="GO" id="GO:0035361">
    <property type="term" value="C:Cul8-RING ubiquitin ligase complex"/>
    <property type="evidence" value="ECO:0007669"/>
    <property type="project" value="TreeGrafter"/>
</dbReference>
<organism evidence="3">
    <name type="scientific">Laccaria bicolor (strain S238N-H82 / ATCC MYA-4686)</name>
    <name type="common">Bicoloured deceiver</name>
    <name type="synonym">Laccaria laccata var. bicolor</name>
    <dbReference type="NCBI Taxonomy" id="486041"/>
    <lineage>
        <taxon>Eukaryota</taxon>
        <taxon>Fungi</taxon>
        <taxon>Dikarya</taxon>
        <taxon>Basidiomycota</taxon>
        <taxon>Agaricomycotina</taxon>
        <taxon>Agaricomycetes</taxon>
        <taxon>Agaricomycetidae</taxon>
        <taxon>Agaricales</taxon>
        <taxon>Agaricineae</taxon>
        <taxon>Hydnangiaceae</taxon>
        <taxon>Laccaria</taxon>
    </lineage>
</organism>
<dbReference type="GO" id="GO:0006302">
    <property type="term" value="P:double-strand break repair"/>
    <property type="evidence" value="ECO:0007669"/>
    <property type="project" value="TreeGrafter"/>
</dbReference>
<dbReference type="OrthoDB" id="342264at2759"/>
<dbReference type="GeneID" id="6078596"/>